<keyword evidence="3" id="KW-1185">Reference proteome</keyword>
<dbReference type="RefSeq" id="WP_023950257.1">
    <property type="nucleotide sequence ID" value="NZ_AYSV01000067.1"/>
</dbReference>
<reference evidence="2 3" key="1">
    <citation type="submission" date="2013-11" db="EMBL/GenBank/DDBJ databases">
        <title>Genomic analysis of Pelistega sp. HM-7.</title>
        <authorList>
            <person name="Kumbhare S.V."/>
            <person name="Shetty S.A."/>
            <person name="Sharma O."/>
            <person name="Dhotre D.P."/>
        </authorList>
    </citation>
    <scope>NUCLEOTIDE SEQUENCE [LARGE SCALE GENOMIC DNA]</scope>
    <source>
        <strain evidence="2 3">HM-7</strain>
    </source>
</reference>
<proteinExistence type="predicted"/>
<protein>
    <submittedName>
        <fullName evidence="2">Uncharacterized protein</fullName>
    </submittedName>
</protein>
<evidence type="ECO:0000313" key="3">
    <source>
        <dbReference type="Proteomes" id="UP000018766"/>
    </source>
</evidence>
<dbReference type="OrthoDB" id="8690163at2"/>
<feature type="coiled-coil region" evidence="1">
    <location>
        <begin position="65"/>
        <end position="113"/>
    </location>
</feature>
<accession>V8G9M0</accession>
<evidence type="ECO:0000256" key="1">
    <source>
        <dbReference type="SAM" id="Coils"/>
    </source>
</evidence>
<sequence>MLQELDQVAIRIGQIVEMSRRLLAERNELLSRLDASTQEGSTLRQQLTSQEAKVAELTTSLSTQTEGVKVENDNLRQQVEELTSRVNTLEAQLNKAQQELSLWREKSQSVRNRVAHILENLPNNAI</sequence>
<evidence type="ECO:0000313" key="2">
    <source>
        <dbReference type="EMBL" id="ETD72402.1"/>
    </source>
</evidence>
<dbReference type="Gene3D" id="1.20.5.340">
    <property type="match status" value="1"/>
</dbReference>
<gene>
    <name evidence="2" type="ORF">V757_04665</name>
</gene>
<organism evidence="2 3">
    <name type="scientific">Pelistega indica</name>
    <dbReference type="NCBI Taxonomy" id="1414851"/>
    <lineage>
        <taxon>Bacteria</taxon>
        <taxon>Pseudomonadati</taxon>
        <taxon>Pseudomonadota</taxon>
        <taxon>Betaproteobacteria</taxon>
        <taxon>Burkholderiales</taxon>
        <taxon>Alcaligenaceae</taxon>
        <taxon>Pelistega</taxon>
    </lineage>
</organism>
<keyword evidence="1" id="KW-0175">Coiled coil</keyword>
<comment type="caution">
    <text evidence="2">The sequence shown here is derived from an EMBL/GenBank/DDBJ whole genome shotgun (WGS) entry which is preliminary data.</text>
</comment>
<dbReference type="EMBL" id="AYSV01000067">
    <property type="protein sequence ID" value="ETD72402.1"/>
    <property type="molecule type" value="Genomic_DNA"/>
</dbReference>
<name>V8G9M0_9BURK</name>
<dbReference type="AlphaFoldDB" id="V8G9M0"/>
<dbReference type="Proteomes" id="UP000018766">
    <property type="component" value="Unassembled WGS sequence"/>
</dbReference>